<dbReference type="Proteomes" id="UP000828390">
    <property type="component" value="Unassembled WGS sequence"/>
</dbReference>
<sequence length="240" mass="26956">MRHMPPAQFYTLGGVISSALSMCEGPEYIHLVQDSYVEMSLKEGERLQHGNEEKGIAIIDMSRDTPIPQHLNKLWASKENKRNLQLLVRDVMYNDVCANPIIASSVASDNEALPAIKIGNEVIPELFNWIEEADARVLAHVEWAARIKQFQIAVVMSNNTASFALLFHFTTYFQTPGMKEIWQQYGTGEKHRLFLLHQAISRLGTLQAKTMIKAHILTGDDCVNKVGTKHAAVTSDPEQL</sequence>
<evidence type="ECO:0000313" key="1">
    <source>
        <dbReference type="EMBL" id="KAH3896789.1"/>
    </source>
</evidence>
<keyword evidence="2" id="KW-1185">Reference proteome</keyword>
<name>A0A9D4S8R5_DREPO</name>
<dbReference type="EMBL" id="JAIWYP010000001">
    <property type="protein sequence ID" value="KAH3896789.1"/>
    <property type="molecule type" value="Genomic_DNA"/>
</dbReference>
<proteinExistence type="predicted"/>
<organism evidence="1 2">
    <name type="scientific">Dreissena polymorpha</name>
    <name type="common">Zebra mussel</name>
    <name type="synonym">Mytilus polymorpha</name>
    <dbReference type="NCBI Taxonomy" id="45954"/>
    <lineage>
        <taxon>Eukaryota</taxon>
        <taxon>Metazoa</taxon>
        <taxon>Spiralia</taxon>
        <taxon>Lophotrochozoa</taxon>
        <taxon>Mollusca</taxon>
        <taxon>Bivalvia</taxon>
        <taxon>Autobranchia</taxon>
        <taxon>Heteroconchia</taxon>
        <taxon>Euheterodonta</taxon>
        <taxon>Imparidentia</taxon>
        <taxon>Neoheterodontei</taxon>
        <taxon>Myida</taxon>
        <taxon>Dreissenoidea</taxon>
        <taxon>Dreissenidae</taxon>
        <taxon>Dreissena</taxon>
    </lineage>
</organism>
<reference evidence="1" key="1">
    <citation type="journal article" date="2019" name="bioRxiv">
        <title>The Genome of the Zebra Mussel, Dreissena polymorpha: A Resource for Invasive Species Research.</title>
        <authorList>
            <person name="McCartney M.A."/>
            <person name="Auch B."/>
            <person name="Kono T."/>
            <person name="Mallez S."/>
            <person name="Zhang Y."/>
            <person name="Obille A."/>
            <person name="Becker A."/>
            <person name="Abrahante J.E."/>
            <person name="Garbe J."/>
            <person name="Badalamenti J.P."/>
            <person name="Herman A."/>
            <person name="Mangelson H."/>
            <person name="Liachko I."/>
            <person name="Sullivan S."/>
            <person name="Sone E.D."/>
            <person name="Koren S."/>
            <person name="Silverstein K.A.T."/>
            <person name="Beckman K.B."/>
            <person name="Gohl D.M."/>
        </authorList>
    </citation>
    <scope>NUCLEOTIDE SEQUENCE</scope>
    <source>
        <strain evidence="1">Duluth1</strain>
        <tissue evidence="1">Whole animal</tissue>
    </source>
</reference>
<reference evidence="1" key="2">
    <citation type="submission" date="2020-11" db="EMBL/GenBank/DDBJ databases">
        <authorList>
            <person name="McCartney M.A."/>
            <person name="Auch B."/>
            <person name="Kono T."/>
            <person name="Mallez S."/>
            <person name="Becker A."/>
            <person name="Gohl D.M."/>
            <person name="Silverstein K.A.T."/>
            <person name="Koren S."/>
            <person name="Bechman K.B."/>
            <person name="Herman A."/>
            <person name="Abrahante J.E."/>
            <person name="Garbe J."/>
        </authorList>
    </citation>
    <scope>NUCLEOTIDE SEQUENCE</scope>
    <source>
        <strain evidence="1">Duluth1</strain>
        <tissue evidence="1">Whole animal</tissue>
    </source>
</reference>
<accession>A0A9D4S8R5</accession>
<comment type="caution">
    <text evidence="1">The sequence shown here is derived from an EMBL/GenBank/DDBJ whole genome shotgun (WGS) entry which is preliminary data.</text>
</comment>
<dbReference type="AlphaFoldDB" id="A0A9D4S8R5"/>
<protein>
    <submittedName>
        <fullName evidence="1">Uncharacterized protein</fullName>
    </submittedName>
</protein>
<evidence type="ECO:0000313" key="2">
    <source>
        <dbReference type="Proteomes" id="UP000828390"/>
    </source>
</evidence>
<gene>
    <name evidence="1" type="ORF">DPMN_020970</name>
</gene>